<evidence type="ECO:0000256" key="5">
    <source>
        <dbReference type="ARBA" id="ARBA00023254"/>
    </source>
</evidence>
<accession>A0A6P5ETV1</accession>
<dbReference type="GO" id="GO:0000228">
    <property type="term" value="C:nuclear chromosome"/>
    <property type="evidence" value="ECO:0007669"/>
    <property type="project" value="UniProtKB-ARBA"/>
</dbReference>
<dbReference type="PANTHER" id="PTHR48225">
    <property type="entry name" value="HORMA DOMAIN-CONTAINING PROTEIN 1"/>
    <property type="match status" value="1"/>
</dbReference>
<dbReference type="GeneID" id="109709384"/>
<organism evidence="8 9">
    <name type="scientific">Ananas comosus</name>
    <name type="common">Pineapple</name>
    <name type="synonym">Ananas ananas</name>
    <dbReference type="NCBI Taxonomy" id="4615"/>
    <lineage>
        <taxon>Eukaryota</taxon>
        <taxon>Viridiplantae</taxon>
        <taxon>Streptophyta</taxon>
        <taxon>Embryophyta</taxon>
        <taxon>Tracheophyta</taxon>
        <taxon>Spermatophyta</taxon>
        <taxon>Magnoliopsida</taxon>
        <taxon>Liliopsida</taxon>
        <taxon>Poales</taxon>
        <taxon>Bromeliaceae</taxon>
        <taxon>Bromelioideae</taxon>
        <taxon>Ananas</taxon>
    </lineage>
</organism>
<evidence type="ECO:0000259" key="7">
    <source>
        <dbReference type="PROSITE" id="PS50815"/>
    </source>
</evidence>
<dbReference type="InterPro" id="IPR003511">
    <property type="entry name" value="HORMA_dom"/>
</dbReference>
<protein>
    <submittedName>
        <fullName evidence="9">Meiosis-specific protein PAIR2 isoform X1</fullName>
    </submittedName>
</protein>
<keyword evidence="3" id="KW-0158">Chromosome</keyword>
<evidence type="ECO:0000256" key="1">
    <source>
        <dbReference type="ARBA" id="ARBA00004123"/>
    </source>
</evidence>
<dbReference type="OrthoDB" id="1928087at2759"/>
<feature type="domain" description="HORMA" evidence="7">
    <location>
        <begin position="15"/>
        <end position="229"/>
    </location>
</feature>
<dbReference type="PANTHER" id="PTHR48225:SF7">
    <property type="entry name" value="MEIOSIS-SPECIFIC PROTEIN HOP1"/>
    <property type="match status" value="1"/>
</dbReference>
<evidence type="ECO:0000256" key="3">
    <source>
        <dbReference type="ARBA" id="ARBA00022454"/>
    </source>
</evidence>
<evidence type="ECO:0000256" key="6">
    <source>
        <dbReference type="SAM" id="MobiDB-lite"/>
    </source>
</evidence>
<feature type="region of interest" description="Disordered" evidence="6">
    <location>
        <begin position="235"/>
        <end position="273"/>
    </location>
</feature>
<dbReference type="Pfam" id="PF02301">
    <property type="entry name" value="HORMA"/>
    <property type="match status" value="1"/>
</dbReference>
<keyword evidence="4" id="KW-0539">Nucleus</keyword>
<evidence type="ECO:0000313" key="8">
    <source>
        <dbReference type="Proteomes" id="UP000515123"/>
    </source>
</evidence>
<keyword evidence="8" id="KW-1185">Reference proteome</keyword>
<dbReference type="SUPFAM" id="SSF56019">
    <property type="entry name" value="The spindle assembly checkpoint protein mad2"/>
    <property type="match status" value="1"/>
</dbReference>
<name>A0A6P5ETV1_ANACO</name>
<proteinExistence type="predicted"/>
<feature type="compositionally biased region" description="Polar residues" evidence="6">
    <location>
        <begin position="526"/>
        <end position="535"/>
    </location>
</feature>
<dbReference type="AlphaFoldDB" id="A0A6P5ETV1"/>
<dbReference type="InterPro" id="IPR036570">
    <property type="entry name" value="HORMA_dom_sf"/>
</dbReference>
<dbReference type="PROSITE" id="PS50815">
    <property type="entry name" value="HORMA"/>
    <property type="match status" value="1"/>
</dbReference>
<dbReference type="FunFam" id="3.30.900.10:FF:000009">
    <property type="entry name" value="Meiosis-specific protein ASY2"/>
    <property type="match status" value="1"/>
</dbReference>
<dbReference type="GO" id="GO:0007129">
    <property type="term" value="P:homologous chromosome pairing at meiosis"/>
    <property type="evidence" value="ECO:0007669"/>
    <property type="project" value="UniProtKB-ARBA"/>
</dbReference>
<dbReference type="Gene3D" id="3.30.900.10">
    <property type="entry name" value="HORMA domain"/>
    <property type="match status" value="1"/>
</dbReference>
<feature type="compositionally biased region" description="Acidic residues" evidence="6">
    <location>
        <begin position="235"/>
        <end position="263"/>
    </location>
</feature>
<reference evidence="8" key="1">
    <citation type="journal article" date="2015" name="Nat. Genet.">
        <title>The pineapple genome and the evolution of CAM photosynthesis.</title>
        <authorList>
            <person name="Ming R."/>
            <person name="VanBuren R."/>
            <person name="Wai C.M."/>
            <person name="Tang H."/>
            <person name="Schatz M.C."/>
            <person name="Bowers J.E."/>
            <person name="Lyons E."/>
            <person name="Wang M.L."/>
            <person name="Chen J."/>
            <person name="Biggers E."/>
            <person name="Zhang J."/>
            <person name="Huang L."/>
            <person name="Zhang L."/>
            <person name="Miao W."/>
            <person name="Zhang J."/>
            <person name="Ye Z."/>
            <person name="Miao C."/>
            <person name="Lin Z."/>
            <person name="Wang H."/>
            <person name="Zhou H."/>
            <person name="Yim W.C."/>
            <person name="Priest H.D."/>
            <person name="Zheng C."/>
            <person name="Woodhouse M."/>
            <person name="Edger P.P."/>
            <person name="Guyot R."/>
            <person name="Guo H.B."/>
            <person name="Guo H."/>
            <person name="Zheng G."/>
            <person name="Singh R."/>
            <person name="Sharma A."/>
            <person name="Min X."/>
            <person name="Zheng Y."/>
            <person name="Lee H."/>
            <person name="Gurtowski J."/>
            <person name="Sedlazeck F.J."/>
            <person name="Harkess A."/>
            <person name="McKain M.R."/>
            <person name="Liao Z."/>
            <person name="Fang J."/>
            <person name="Liu J."/>
            <person name="Zhang X."/>
            <person name="Zhang Q."/>
            <person name="Hu W."/>
            <person name="Qin Y."/>
            <person name="Wang K."/>
            <person name="Chen L.Y."/>
            <person name="Shirley N."/>
            <person name="Lin Y.R."/>
            <person name="Liu L.Y."/>
            <person name="Hernandez A.G."/>
            <person name="Wright C.L."/>
            <person name="Bulone V."/>
            <person name="Tuskan G.A."/>
            <person name="Heath K."/>
            <person name="Zee F."/>
            <person name="Moore P.H."/>
            <person name="Sunkar R."/>
            <person name="Leebens-Mack J.H."/>
            <person name="Mockler T."/>
            <person name="Bennetzen J.L."/>
            <person name="Freeling M."/>
            <person name="Sankoff D."/>
            <person name="Paterson A.H."/>
            <person name="Zhu X."/>
            <person name="Yang X."/>
            <person name="Smith J.A."/>
            <person name="Cushman J.C."/>
            <person name="Paull R.E."/>
            <person name="Yu Q."/>
        </authorList>
    </citation>
    <scope>NUCLEOTIDE SEQUENCE [LARGE SCALE GENOMIC DNA]</scope>
    <source>
        <strain evidence="8">cv. F153</strain>
    </source>
</reference>
<reference evidence="9" key="2">
    <citation type="submission" date="2025-08" db="UniProtKB">
        <authorList>
            <consortium name="RefSeq"/>
        </authorList>
    </citation>
    <scope>IDENTIFICATION</scope>
    <source>
        <tissue evidence="9">Leaf</tissue>
    </source>
</reference>
<gene>
    <name evidence="9" type="primary">LOC109709384</name>
</gene>
<comment type="subcellular location">
    <subcellularLocation>
        <location evidence="2">Chromosome</location>
    </subcellularLocation>
    <subcellularLocation>
        <location evidence="1">Nucleus</location>
    </subcellularLocation>
</comment>
<evidence type="ECO:0000256" key="2">
    <source>
        <dbReference type="ARBA" id="ARBA00004286"/>
    </source>
</evidence>
<evidence type="ECO:0000313" key="9">
    <source>
        <dbReference type="RefSeq" id="XP_020087186.1"/>
    </source>
</evidence>
<dbReference type="Proteomes" id="UP000515123">
    <property type="component" value="Linkage group 1"/>
</dbReference>
<keyword evidence="5" id="KW-0469">Meiosis</keyword>
<feature type="region of interest" description="Disordered" evidence="6">
    <location>
        <begin position="511"/>
        <end position="606"/>
    </location>
</feature>
<evidence type="ECO:0000256" key="4">
    <source>
        <dbReference type="ARBA" id="ARBA00023242"/>
    </source>
</evidence>
<dbReference type="RefSeq" id="XP_020087186.1">
    <property type="nucleotide sequence ID" value="XM_020231597.1"/>
</dbReference>
<dbReference type="InterPro" id="IPR051294">
    <property type="entry name" value="HORMA_MeioticProgression"/>
</dbReference>
<sequence length="606" mass="68468">MVVAQRTKEAEITEQDSLLLTRNLLRIAIFNISYIRGLFPEKYFNDKSVPALEMKIKKLLPMDAESRRLIDWMEKGVYDALQKKYLKTLLFCICEDVEGPMIEEYAFSFTYANSNNEEVSMNVSRSGNKKNGAIFKSNTTDITPDQMRSSACKMIRTLVSLMRTLDQMPEERIIIMKLLYYDDVTPEDYEPPFFRCCAENEAINSWTKNPLKMEIGNVNSKHLVLTLKVKSVLDPCEDENGDVPEDEEMSLGDDSNQEDDSSSDGEVHPSHADQYMVAPIGEKRLCEDTGMVSEDETQDAAHEETQTARVRDWISSRHINSVDLSDVLSNFPDISVALTEDIMERLLKEGLLSRATKDSYTINKEVNSNPSVVKEEAEMQEIPQAEETTKMSNEDFMYMKALYLALPMDYVTVAKLQSKLDGEANQSTVRKLIDKMVQDGYIKSSGSKKLGKRVIHCESSNKKLLEVKRILESKLMDIDTNEQPFKCEGVDAPSKDKNMIDGSTLGVLHSIGSDLTRTRERPEPYQNGSMLSGQGAQAKGQDHSRTPTSMHEPIASLESGVMGERVRGRPFPGDDVCRSSQDKRSRKASTVKEPILQYLKRQKAQA</sequence>